<evidence type="ECO:0000256" key="5">
    <source>
        <dbReference type="ARBA" id="ARBA00022597"/>
    </source>
</evidence>
<dbReference type="PANTHER" id="PTHR33619">
    <property type="entry name" value="POLYSACCHARIDE EXPORT PROTEIN GFCE-RELATED"/>
    <property type="match status" value="1"/>
</dbReference>
<comment type="subcellular location">
    <subcellularLocation>
        <location evidence="1">Cell outer membrane</location>
        <topology evidence="1">Multi-pass membrane protein</topology>
    </subcellularLocation>
</comment>
<feature type="domain" description="Polysaccharide export protein N-terminal" evidence="15">
    <location>
        <begin position="49"/>
        <end position="151"/>
    </location>
</feature>
<keyword evidence="8" id="KW-0625">Polysaccharide transport</keyword>
<evidence type="ECO:0000256" key="10">
    <source>
        <dbReference type="ARBA" id="ARBA00023114"/>
    </source>
</evidence>
<keyword evidence="5" id="KW-0762">Sugar transport</keyword>
<keyword evidence="13" id="KW-0998">Cell outer membrane</keyword>
<dbReference type="InterPro" id="IPR003715">
    <property type="entry name" value="Poly_export_N"/>
</dbReference>
<evidence type="ECO:0000256" key="7">
    <source>
        <dbReference type="ARBA" id="ARBA00022729"/>
    </source>
</evidence>
<evidence type="ECO:0000256" key="14">
    <source>
        <dbReference type="ARBA" id="ARBA00023288"/>
    </source>
</evidence>
<keyword evidence="18" id="KW-1185">Reference proteome</keyword>
<dbReference type="RefSeq" id="WP_353959663.1">
    <property type="nucleotide sequence ID" value="NZ_JAUFQT010000002.1"/>
</dbReference>
<dbReference type="InterPro" id="IPR054765">
    <property type="entry name" value="SLBB_dom"/>
</dbReference>
<organism evidence="17 18">
    <name type="scientific">Echinicola jeungdonensis</name>
    <dbReference type="NCBI Taxonomy" id="709343"/>
    <lineage>
        <taxon>Bacteria</taxon>
        <taxon>Pseudomonadati</taxon>
        <taxon>Bacteroidota</taxon>
        <taxon>Cytophagia</taxon>
        <taxon>Cytophagales</taxon>
        <taxon>Cyclobacteriaceae</taxon>
        <taxon>Echinicola</taxon>
    </lineage>
</organism>
<keyword evidence="10" id="KW-0626">Porin</keyword>
<gene>
    <name evidence="17" type="ORF">ACFFUR_00325</name>
</gene>
<sequence length="272" mass="30733">MKHFNRVTIPFFLMAIISSCISNKRVMYMQDLEEKEPVIINEGNLVPYETEDYHLQYNDIVDVTIKTTSPEINDIFTFSAVSEQMRMMSGSLANSGDVFFLNGYTIDNQGNIELPMIGEIKLVGLTTKEAKELIGAKVKDYVKEDEAFVRVRLGGIRYSALGEFNRPGRYTMMQNRVTIYEAIANAGDLTTLAKRNSVNIIRQYPDGSKTHKINLNHKGLMASEFYFLKPNDLIYAEPMKVRELGTGVTFLQTFQLAITSLTAVLLVINATQ</sequence>
<keyword evidence="7" id="KW-0732">Signal</keyword>
<name>A0ABV5J098_9BACT</name>
<keyword evidence="14" id="KW-0449">Lipoprotein</keyword>
<evidence type="ECO:0000256" key="1">
    <source>
        <dbReference type="ARBA" id="ARBA00004571"/>
    </source>
</evidence>
<comment type="caution">
    <text evidence="17">The sequence shown here is derived from an EMBL/GenBank/DDBJ whole genome shotgun (WGS) entry which is preliminary data.</text>
</comment>
<evidence type="ECO:0000256" key="2">
    <source>
        <dbReference type="ARBA" id="ARBA00009450"/>
    </source>
</evidence>
<dbReference type="Gene3D" id="3.30.1950.10">
    <property type="entry name" value="wza like domain"/>
    <property type="match status" value="1"/>
</dbReference>
<evidence type="ECO:0000256" key="8">
    <source>
        <dbReference type="ARBA" id="ARBA00023047"/>
    </source>
</evidence>
<evidence type="ECO:0000313" key="18">
    <source>
        <dbReference type="Proteomes" id="UP001589654"/>
    </source>
</evidence>
<evidence type="ECO:0000256" key="9">
    <source>
        <dbReference type="ARBA" id="ARBA00023065"/>
    </source>
</evidence>
<keyword evidence="3" id="KW-0813">Transport</keyword>
<dbReference type="Pfam" id="PF22461">
    <property type="entry name" value="SLBB_2"/>
    <property type="match status" value="1"/>
</dbReference>
<proteinExistence type="inferred from homology"/>
<keyword evidence="9" id="KW-0406">Ion transport</keyword>
<dbReference type="Pfam" id="PF02563">
    <property type="entry name" value="Poly_export"/>
    <property type="match status" value="1"/>
</dbReference>
<dbReference type="Proteomes" id="UP001589654">
    <property type="component" value="Unassembled WGS sequence"/>
</dbReference>
<evidence type="ECO:0000259" key="16">
    <source>
        <dbReference type="Pfam" id="PF22461"/>
    </source>
</evidence>
<evidence type="ECO:0000256" key="3">
    <source>
        <dbReference type="ARBA" id="ARBA00022448"/>
    </source>
</evidence>
<dbReference type="PROSITE" id="PS51257">
    <property type="entry name" value="PROKAR_LIPOPROTEIN"/>
    <property type="match status" value="1"/>
</dbReference>
<dbReference type="InterPro" id="IPR049712">
    <property type="entry name" value="Poly_export"/>
</dbReference>
<evidence type="ECO:0000256" key="11">
    <source>
        <dbReference type="ARBA" id="ARBA00023136"/>
    </source>
</evidence>
<keyword evidence="11" id="KW-0472">Membrane</keyword>
<evidence type="ECO:0000256" key="12">
    <source>
        <dbReference type="ARBA" id="ARBA00023139"/>
    </source>
</evidence>
<evidence type="ECO:0000256" key="13">
    <source>
        <dbReference type="ARBA" id="ARBA00023237"/>
    </source>
</evidence>
<protein>
    <submittedName>
        <fullName evidence="17">Polysaccharide biosynthesis/export family protein</fullName>
    </submittedName>
</protein>
<evidence type="ECO:0000256" key="6">
    <source>
        <dbReference type="ARBA" id="ARBA00022692"/>
    </source>
</evidence>
<evidence type="ECO:0000256" key="4">
    <source>
        <dbReference type="ARBA" id="ARBA00022452"/>
    </source>
</evidence>
<reference evidence="17 18" key="1">
    <citation type="submission" date="2024-09" db="EMBL/GenBank/DDBJ databases">
        <authorList>
            <person name="Sun Q."/>
            <person name="Mori K."/>
        </authorList>
    </citation>
    <scope>NUCLEOTIDE SEQUENCE [LARGE SCALE GENOMIC DNA]</scope>
    <source>
        <strain evidence="17 18">CECT 7682</strain>
    </source>
</reference>
<keyword evidence="4" id="KW-1134">Transmembrane beta strand</keyword>
<dbReference type="EMBL" id="JBHMEW010000005">
    <property type="protein sequence ID" value="MFB9210238.1"/>
    <property type="molecule type" value="Genomic_DNA"/>
</dbReference>
<accession>A0ABV5J098</accession>
<keyword evidence="12" id="KW-0564">Palmitate</keyword>
<dbReference type="PANTHER" id="PTHR33619:SF3">
    <property type="entry name" value="POLYSACCHARIDE EXPORT PROTEIN GFCE-RELATED"/>
    <property type="match status" value="1"/>
</dbReference>
<comment type="similarity">
    <text evidence="2">Belongs to the BexD/CtrA/VexA family.</text>
</comment>
<keyword evidence="6" id="KW-0812">Transmembrane</keyword>
<dbReference type="Gene3D" id="3.10.560.10">
    <property type="entry name" value="Outer membrane lipoprotein wza domain like"/>
    <property type="match status" value="1"/>
</dbReference>
<evidence type="ECO:0000313" key="17">
    <source>
        <dbReference type="EMBL" id="MFB9210238.1"/>
    </source>
</evidence>
<evidence type="ECO:0000259" key="15">
    <source>
        <dbReference type="Pfam" id="PF02563"/>
    </source>
</evidence>
<feature type="domain" description="SLBB" evidence="16">
    <location>
        <begin position="160"/>
        <end position="235"/>
    </location>
</feature>